<dbReference type="AlphaFoldDB" id="A0A2M9XDK0"/>
<gene>
    <name evidence="1" type="ORF">CH357_09060</name>
</gene>
<keyword evidence="2" id="KW-1185">Reference proteome</keyword>
<comment type="caution">
    <text evidence="1">The sequence shown here is derived from an EMBL/GenBank/DDBJ whole genome shotgun (WGS) entry which is preliminary data.</text>
</comment>
<organism evidence="1 2">
    <name type="scientific">Leptospira hartskeerlii</name>
    <dbReference type="NCBI Taxonomy" id="2023177"/>
    <lineage>
        <taxon>Bacteria</taxon>
        <taxon>Pseudomonadati</taxon>
        <taxon>Spirochaetota</taxon>
        <taxon>Spirochaetia</taxon>
        <taxon>Leptospirales</taxon>
        <taxon>Leptospiraceae</taxon>
        <taxon>Leptospira</taxon>
    </lineage>
</organism>
<dbReference type="Proteomes" id="UP000232196">
    <property type="component" value="Unassembled WGS sequence"/>
</dbReference>
<evidence type="ECO:0000313" key="2">
    <source>
        <dbReference type="Proteomes" id="UP000232196"/>
    </source>
</evidence>
<proteinExistence type="predicted"/>
<sequence length="80" mass="9081">MHDSLLNITPVLLFLSPRRISDFLSGNVSYCLESPELKSFFSLQSEPVPKPKTLGFSSNRQKDPIYNFDPINVLNPNRSI</sequence>
<dbReference type="EMBL" id="NPDN01000004">
    <property type="protein sequence ID" value="PJZ25776.1"/>
    <property type="molecule type" value="Genomic_DNA"/>
</dbReference>
<protein>
    <submittedName>
        <fullName evidence="1">Uncharacterized protein</fullName>
    </submittedName>
</protein>
<name>A0A2M9XDK0_9LEPT</name>
<evidence type="ECO:0000313" key="1">
    <source>
        <dbReference type="EMBL" id="PJZ25776.1"/>
    </source>
</evidence>
<reference evidence="1 2" key="1">
    <citation type="submission" date="2017-07" db="EMBL/GenBank/DDBJ databases">
        <title>Leptospira spp. isolated from tropical soils.</title>
        <authorList>
            <person name="Thibeaux R."/>
            <person name="Iraola G."/>
            <person name="Ferres I."/>
            <person name="Bierque E."/>
            <person name="Girault D."/>
            <person name="Soupe-Gilbert M.-E."/>
            <person name="Picardeau M."/>
            <person name="Goarant C."/>
        </authorList>
    </citation>
    <scope>NUCLEOTIDE SEQUENCE [LARGE SCALE GENOMIC DNA]</scope>
    <source>
        <strain evidence="1 2">MCA1-C-A1</strain>
    </source>
</reference>
<accession>A0A2M9XDK0</accession>